<feature type="binding site" evidence="6">
    <location>
        <position position="10"/>
    </location>
    <ligand>
        <name>FMN</name>
        <dbReference type="ChEBI" id="CHEBI:58210"/>
    </ligand>
</feature>
<dbReference type="InterPro" id="IPR023048">
    <property type="entry name" value="NADH:quinone_OxRdtase_FMN_depd"/>
</dbReference>
<proteinExistence type="inferred from homology"/>
<sequence>MATLLHLDASARGGQSGLHSHGSHTRRLGARFVARWREARPADHVLYRDVGQRPPAPVDGDWVRAAFTPEAARAPWMRQRLAESDALVDELLDADLIVAGVPMYNFGVPAGFKAYIDNIVRVGRTFGFDRACEGAPCWPMLDDRPRTLVLLSARGDHGYGAGGCIEAMNHAEPAVRAAFGYIGVAAVRAVAVEYDEFGGERLAASLREAEAAVDALAARLLDERAARAVPPAVTA</sequence>
<evidence type="ECO:0000313" key="8">
    <source>
        <dbReference type="EMBL" id="PWK86630.1"/>
    </source>
</evidence>
<dbReference type="HAMAP" id="MF_01216">
    <property type="entry name" value="Azoreductase_type1"/>
    <property type="match status" value="1"/>
</dbReference>
<evidence type="ECO:0000259" key="7">
    <source>
        <dbReference type="Pfam" id="PF02525"/>
    </source>
</evidence>
<comment type="function">
    <text evidence="6">Quinone reductase that provides resistance to thiol-specific stress caused by electrophilic quinones.</text>
</comment>
<evidence type="ECO:0000256" key="6">
    <source>
        <dbReference type="HAMAP-Rule" id="MF_01216"/>
    </source>
</evidence>
<keyword evidence="1 6" id="KW-0285">Flavoprotein</keyword>
<dbReference type="EC" id="1.6.5.-" evidence="6"/>
<comment type="caution">
    <text evidence="6">Lacks conserved residue(s) required for the propagation of feature annotation.</text>
</comment>
<evidence type="ECO:0000256" key="1">
    <source>
        <dbReference type="ARBA" id="ARBA00022630"/>
    </source>
</evidence>
<evidence type="ECO:0000313" key="9">
    <source>
        <dbReference type="Proteomes" id="UP000245812"/>
    </source>
</evidence>
<comment type="catalytic activity">
    <reaction evidence="5">
        <text>N,N-dimethyl-1,4-phenylenediamine + anthranilate + 2 NAD(+) = 2-(4-dimethylaminophenyl)diazenylbenzoate + 2 NADH + 2 H(+)</text>
        <dbReference type="Rhea" id="RHEA:55872"/>
        <dbReference type="ChEBI" id="CHEBI:15378"/>
        <dbReference type="ChEBI" id="CHEBI:15783"/>
        <dbReference type="ChEBI" id="CHEBI:16567"/>
        <dbReference type="ChEBI" id="CHEBI:57540"/>
        <dbReference type="ChEBI" id="CHEBI:57945"/>
        <dbReference type="ChEBI" id="CHEBI:71579"/>
        <dbReference type="EC" id="1.7.1.17"/>
    </reaction>
    <physiologicalReaction direction="right-to-left" evidence="5">
        <dbReference type="Rhea" id="RHEA:55874"/>
    </physiologicalReaction>
</comment>
<dbReference type="InterPro" id="IPR003680">
    <property type="entry name" value="Flavodoxin_fold"/>
</dbReference>
<feature type="binding site" evidence="6">
    <location>
        <begin position="103"/>
        <end position="106"/>
    </location>
    <ligand>
        <name>FMN</name>
        <dbReference type="ChEBI" id="CHEBI:58210"/>
    </ligand>
</feature>
<comment type="similarity">
    <text evidence="6">Belongs to the azoreductase type 1 family.</text>
</comment>
<organism evidence="8 9">
    <name type="scientific">Fulvimonas soli</name>
    <dbReference type="NCBI Taxonomy" id="155197"/>
    <lineage>
        <taxon>Bacteria</taxon>
        <taxon>Pseudomonadati</taxon>
        <taxon>Pseudomonadota</taxon>
        <taxon>Gammaproteobacteria</taxon>
        <taxon>Lysobacterales</taxon>
        <taxon>Rhodanobacteraceae</taxon>
        <taxon>Fulvimonas</taxon>
    </lineage>
</organism>
<dbReference type="RefSeq" id="WP_109723640.1">
    <property type="nucleotide sequence ID" value="NZ_MSZV01000119.1"/>
</dbReference>
<dbReference type="SUPFAM" id="SSF52218">
    <property type="entry name" value="Flavoproteins"/>
    <property type="match status" value="1"/>
</dbReference>
<dbReference type="EC" id="1.7.1.17" evidence="6"/>
<evidence type="ECO:0000256" key="4">
    <source>
        <dbReference type="ARBA" id="ARBA00023027"/>
    </source>
</evidence>
<feature type="domain" description="Flavodoxin-like fold" evidence="7">
    <location>
        <begin position="5"/>
        <end position="214"/>
    </location>
</feature>
<comment type="cofactor">
    <cofactor evidence="6">
        <name>FMN</name>
        <dbReference type="ChEBI" id="CHEBI:58210"/>
    </cofactor>
    <text evidence="6">Binds 1 FMN per subunit.</text>
</comment>
<dbReference type="PANTHER" id="PTHR43741">
    <property type="entry name" value="FMN-DEPENDENT NADH-AZOREDUCTASE 1"/>
    <property type="match status" value="1"/>
</dbReference>
<dbReference type="PANTHER" id="PTHR43741:SF2">
    <property type="entry name" value="FMN-DEPENDENT NADH:QUINONE OXIDOREDUCTASE"/>
    <property type="match status" value="1"/>
</dbReference>
<dbReference type="GO" id="GO:0016652">
    <property type="term" value="F:oxidoreductase activity, acting on NAD(P)H as acceptor"/>
    <property type="evidence" value="ECO:0007669"/>
    <property type="project" value="UniProtKB-UniRule"/>
</dbReference>
<accession>A0A316I1W6</accession>
<reference evidence="8 9" key="1">
    <citation type="submission" date="2018-05" db="EMBL/GenBank/DDBJ databases">
        <title>Genomic Encyclopedia of Type Strains, Phase IV (KMG-IV): sequencing the most valuable type-strain genomes for metagenomic binning, comparative biology and taxonomic classification.</title>
        <authorList>
            <person name="Goeker M."/>
        </authorList>
    </citation>
    <scope>NUCLEOTIDE SEQUENCE [LARGE SCALE GENOMIC DNA]</scope>
    <source>
        <strain evidence="8 9">DSM 14263</strain>
    </source>
</reference>
<dbReference type="GO" id="GO:0009055">
    <property type="term" value="F:electron transfer activity"/>
    <property type="evidence" value="ECO:0007669"/>
    <property type="project" value="UniProtKB-UniRule"/>
</dbReference>
<dbReference type="Proteomes" id="UP000245812">
    <property type="component" value="Unassembled WGS sequence"/>
</dbReference>
<protein>
    <recommendedName>
        <fullName evidence="6">FMN dependent NADH:quinone oxidoreductase</fullName>
        <ecNumber evidence="6">1.6.5.-</ecNumber>
    </recommendedName>
    <alternativeName>
        <fullName evidence="6">Azo-dye reductase</fullName>
    </alternativeName>
    <alternativeName>
        <fullName evidence="6">FMN-dependent NADH-azo compound oxidoreductase</fullName>
    </alternativeName>
    <alternativeName>
        <fullName evidence="6">FMN-dependent NADH-azoreductase</fullName>
        <ecNumber evidence="6">1.7.1.17</ecNumber>
    </alternativeName>
</protein>
<dbReference type="Pfam" id="PF02525">
    <property type="entry name" value="Flavodoxin_2"/>
    <property type="match status" value="1"/>
</dbReference>
<dbReference type="OrthoDB" id="9787136at2"/>
<keyword evidence="2 6" id="KW-0288">FMN</keyword>
<dbReference type="AlphaFoldDB" id="A0A316I1W6"/>
<dbReference type="GO" id="GO:0010181">
    <property type="term" value="F:FMN binding"/>
    <property type="evidence" value="ECO:0007669"/>
    <property type="project" value="UniProtKB-UniRule"/>
</dbReference>
<comment type="function">
    <text evidence="6">Also exhibits azoreductase activity. Catalyzes the reductive cleavage of the azo bond in aromatic azo compounds to the corresponding amines.</text>
</comment>
<keyword evidence="4 6" id="KW-0520">NAD</keyword>
<evidence type="ECO:0000256" key="5">
    <source>
        <dbReference type="ARBA" id="ARBA00048542"/>
    </source>
</evidence>
<dbReference type="EMBL" id="QGHC01000007">
    <property type="protein sequence ID" value="PWK86630.1"/>
    <property type="molecule type" value="Genomic_DNA"/>
</dbReference>
<name>A0A316I1W6_9GAMM</name>
<dbReference type="GO" id="GO:0016655">
    <property type="term" value="F:oxidoreductase activity, acting on NAD(P)H, quinone or similar compound as acceptor"/>
    <property type="evidence" value="ECO:0007669"/>
    <property type="project" value="InterPro"/>
</dbReference>
<comment type="catalytic activity">
    <reaction evidence="6">
        <text>2 a quinone + NADH + H(+) = 2 a 1,4-benzosemiquinone + NAD(+)</text>
        <dbReference type="Rhea" id="RHEA:65952"/>
        <dbReference type="ChEBI" id="CHEBI:15378"/>
        <dbReference type="ChEBI" id="CHEBI:57540"/>
        <dbReference type="ChEBI" id="CHEBI:57945"/>
        <dbReference type="ChEBI" id="CHEBI:132124"/>
        <dbReference type="ChEBI" id="CHEBI:134225"/>
    </reaction>
</comment>
<keyword evidence="3 6" id="KW-0560">Oxidoreductase</keyword>
<comment type="subunit">
    <text evidence="6">Homodimer.</text>
</comment>
<evidence type="ECO:0000256" key="3">
    <source>
        <dbReference type="ARBA" id="ARBA00023002"/>
    </source>
</evidence>
<dbReference type="Gene3D" id="3.40.50.360">
    <property type="match status" value="1"/>
</dbReference>
<dbReference type="InterPro" id="IPR050104">
    <property type="entry name" value="FMN-dep_NADH:Q_OxRdtase_AzoR1"/>
</dbReference>
<dbReference type="InterPro" id="IPR029039">
    <property type="entry name" value="Flavoprotein-like_sf"/>
</dbReference>
<gene>
    <name evidence="6" type="primary">azoR</name>
    <name evidence="8" type="ORF">C7456_10720</name>
</gene>
<evidence type="ECO:0000256" key="2">
    <source>
        <dbReference type="ARBA" id="ARBA00022643"/>
    </source>
</evidence>
<keyword evidence="9" id="KW-1185">Reference proteome</keyword>
<comment type="caution">
    <text evidence="8">The sequence shown here is derived from an EMBL/GenBank/DDBJ whole genome shotgun (WGS) entry which is preliminary data.</text>
</comment>